<dbReference type="Pfam" id="PF02754">
    <property type="entry name" value="CCG"/>
    <property type="match status" value="1"/>
</dbReference>
<evidence type="ECO:0000256" key="2">
    <source>
        <dbReference type="ARBA" id="ARBA00022723"/>
    </source>
</evidence>
<keyword evidence="4" id="KW-0408">Iron</keyword>
<reference evidence="8" key="1">
    <citation type="journal article" date="2019" name="Int. J. Syst. Evol. Microbiol.">
        <title>The Global Catalogue of Microorganisms (GCM) 10K type strain sequencing project: providing services to taxonomists for standard genome sequencing and annotation.</title>
        <authorList>
            <consortium name="The Broad Institute Genomics Platform"/>
            <consortium name="The Broad Institute Genome Sequencing Center for Infectious Disease"/>
            <person name="Wu L."/>
            <person name="Ma J."/>
        </authorList>
    </citation>
    <scope>NUCLEOTIDE SEQUENCE [LARGE SCALE GENOMIC DNA]</scope>
    <source>
        <strain evidence="8">JCM 31486</strain>
    </source>
</reference>
<feature type="non-terminal residue" evidence="7">
    <location>
        <position position="1"/>
    </location>
</feature>
<keyword evidence="3" id="KW-0560">Oxidoreductase</keyword>
<keyword evidence="5" id="KW-0411">Iron-sulfur</keyword>
<gene>
    <name evidence="7" type="ORF">ACFQ1S_25015</name>
</gene>
<keyword evidence="8" id="KW-1185">Reference proteome</keyword>
<comment type="caution">
    <text evidence="7">The sequence shown here is derived from an EMBL/GenBank/DDBJ whole genome shotgun (WGS) entry which is preliminary data.</text>
</comment>
<accession>A0ABW3MFZ0</accession>
<proteinExistence type="predicted"/>
<evidence type="ECO:0000313" key="7">
    <source>
        <dbReference type="EMBL" id="MFD1048560.1"/>
    </source>
</evidence>
<dbReference type="Proteomes" id="UP001597045">
    <property type="component" value="Unassembled WGS sequence"/>
</dbReference>
<name>A0ABW3MFZ0_9PSEU</name>
<keyword evidence="1" id="KW-0004">4Fe-4S</keyword>
<dbReference type="InterPro" id="IPR004017">
    <property type="entry name" value="Cys_rich_dom"/>
</dbReference>
<evidence type="ECO:0000256" key="1">
    <source>
        <dbReference type="ARBA" id="ARBA00022485"/>
    </source>
</evidence>
<evidence type="ECO:0000259" key="6">
    <source>
        <dbReference type="Pfam" id="PF02754"/>
    </source>
</evidence>
<dbReference type="EMBL" id="JBHTIS010001664">
    <property type="protein sequence ID" value="MFD1048560.1"/>
    <property type="molecule type" value="Genomic_DNA"/>
</dbReference>
<feature type="domain" description="Cysteine-rich" evidence="6">
    <location>
        <begin position="1"/>
        <end position="42"/>
    </location>
</feature>
<keyword evidence="2" id="KW-0479">Metal-binding</keyword>
<evidence type="ECO:0000256" key="3">
    <source>
        <dbReference type="ARBA" id="ARBA00023002"/>
    </source>
</evidence>
<dbReference type="PANTHER" id="PTHR43255">
    <property type="entry name" value="IRON-SULFUR-BINDING OXIDOREDUCTASE FADF-RELATED-RELATED"/>
    <property type="match status" value="1"/>
</dbReference>
<sequence>GGARMWMEERIGKRINVERVDEALGTAPTKIATGCPFCRVMLSDGVTARQSEGVASPSLEVVDVSQLLLTAVKRGQPSQPVDVVNT</sequence>
<dbReference type="PANTHER" id="PTHR43255:SF1">
    <property type="entry name" value="IRON-SULFUR-BINDING OXIDOREDUCTASE FADF-RELATED"/>
    <property type="match status" value="1"/>
</dbReference>
<organism evidence="7 8">
    <name type="scientific">Kibdelosporangium lantanae</name>
    <dbReference type="NCBI Taxonomy" id="1497396"/>
    <lineage>
        <taxon>Bacteria</taxon>
        <taxon>Bacillati</taxon>
        <taxon>Actinomycetota</taxon>
        <taxon>Actinomycetes</taxon>
        <taxon>Pseudonocardiales</taxon>
        <taxon>Pseudonocardiaceae</taxon>
        <taxon>Kibdelosporangium</taxon>
    </lineage>
</organism>
<protein>
    <submittedName>
        <fullName evidence="7">Heterodisulfide reductase-related iron-sulfur binding cluster</fullName>
    </submittedName>
</protein>
<evidence type="ECO:0000256" key="5">
    <source>
        <dbReference type="ARBA" id="ARBA00023014"/>
    </source>
</evidence>
<evidence type="ECO:0000256" key="4">
    <source>
        <dbReference type="ARBA" id="ARBA00023004"/>
    </source>
</evidence>
<dbReference type="InterPro" id="IPR051460">
    <property type="entry name" value="HdrC_iron-sulfur_subunit"/>
</dbReference>
<evidence type="ECO:0000313" key="8">
    <source>
        <dbReference type="Proteomes" id="UP001597045"/>
    </source>
</evidence>